<evidence type="ECO:0000259" key="1">
    <source>
        <dbReference type="Pfam" id="PF14690"/>
    </source>
</evidence>
<proteinExistence type="predicted"/>
<comment type="caution">
    <text evidence="2">The sequence shown here is derived from an EMBL/GenBank/DDBJ whole genome shotgun (WGS) entry which is preliminary data.</text>
</comment>
<name>A0A231GUR0_9NOCA</name>
<sequence>MVFSGLSMLIVDDVVDEGPRVVVRAKAAPVPAVCSRCGAESSKVHSYHHRTVADPPVDGRLVVVRVRVRRLVCPTPQCCRTFREQIPGLLERYQR</sequence>
<dbReference type="AlphaFoldDB" id="A0A231GUR0"/>
<dbReference type="PANTHER" id="PTHR33498:SF1">
    <property type="entry name" value="TRANSPOSASE FOR INSERTION SEQUENCE ELEMENT IS1557"/>
    <property type="match status" value="1"/>
</dbReference>
<dbReference type="EMBL" id="NGAF01000033">
    <property type="protein sequence ID" value="OXR40370.1"/>
    <property type="molecule type" value="Genomic_DNA"/>
</dbReference>
<evidence type="ECO:0000313" key="3">
    <source>
        <dbReference type="Proteomes" id="UP000215506"/>
    </source>
</evidence>
<keyword evidence="3" id="KW-1185">Reference proteome</keyword>
<dbReference type="PANTHER" id="PTHR33498">
    <property type="entry name" value="TRANSPOSASE FOR INSERTION SEQUENCE ELEMENT IS1557"/>
    <property type="match status" value="1"/>
</dbReference>
<dbReference type="InterPro" id="IPR047951">
    <property type="entry name" value="Transpos_ISL3"/>
</dbReference>
<dbReference type="Proteomes" id="UP000215506">
    <property type="component" value="Unassembled WGS sequence"/>
</dbReference>
<evidence type="ECO:0000313" key="2">
    <source>
        <dbReference type="EMBL" id="OXR40370.1"/>
    </source>
</evidence>
<organism evidence="2 3">
    <name type="scientific">Nocardia cerradoensis</name>
    <dbReference type="NCBI Taxonomy" id="85688"/>
    <lineage>
        <taxon>Bacteria</taxon>
        <taxon>Bacillati</taxon>
        <taxon>Actinomycetota</taxon>
        <taxon>Actinomycetes</taxon>
        <taxon>Mycobacteriales</taxon>
        <taxon>Nocardiaceae</taxon>
        <taxon>Nocardia</taxon>
    </lineage>
</organism>
<protein>
    <recommendedName>
        <fullName evidence="1">Transposase IS204/IS1001/IS1096/IS1165 zinc-finger domain-containing protein</fullName>
    </recommendedName>
</protein>
<reference evidence="2 3" key="1">
    <citation type="submission" date="2017-07" db="EMBL/GenBank/DDBJ databases">
        <title>First draft Genome Sequence of Nocardia cerradoensis isolated from human infection.</title>
        <authorList>
            <person name="Carrasco G."/>
        </authorList>
    </citation>
    <scope>NUCLEOTIDE SEQUENCE [LARGE SCALE GENOMIC DNA]</scope>
    <source>
        <strain evidence="2 3">CNM20130759</strain>
    </source>
</reference>
<accession>A0A231GUR0</accession>
<dbReference type="Pfam" id="PF14690">
    <property type="entry name" value="Zn_ribbon_ISL3"/>
    <property type="match status" value="1"/>
</dbReference>
<gene>
    <name evidence="2" type="ORF">B7C42_07536</name>
</gene>
<dbReference type="InterPro" id="IPR029261">
    <property type="entry name" value="Transposase_Znf"/>
</dbReference>
<feature type="domain" description="Transposase IS204/IS1001/IS1096/IS1165 zinc-finger" evidence="1">
    <location>
        <begin position="31"/>
        <end position="75"/>
    </location>
</feature>